<reference evidence="2 3" key="1">
    <citation type="submission" date="2012-06" db="EMBL/GenBank/DDBJ databases">
        <title>Draft Genome Sequence of Lactobacillus pasteurii CRBIP 24.76T.</title>
        <authorList>
            <person name="Cousin S."/>
            <person name="Bouchier C."/>
            <person name="Loux V."/>
            <person name="Ma L."/>
            <person name="Creno S."/>
            <person name="Bizet C."/>
            <person name="Clermont D."/>
        </authorList>
    </citation>
    <scope>NUCLEOTIDE SEQUENCE [LARGE SCALE GENOMIC DNA]</scope>
    <source>
        <strain evidence="3">CRBIP 24.76T</strain>
    </source>
</reference>
<proteinExistence type="predicted"/>
<dbReference type="EMBL" id="CAKD01000014">
    <property type="protein sequence ID" value="CCI84982.1"/>
    <property type="molecule type" value="Genomic_DNA"/>
</dbReference>
<keyword evidence="1" id="KW-0079">Bacteriocin immunity</keyword>
<dbReference type="PATRIC" id="fig|1423790.3.peg.846"/>
<dbReference type="OrthoDB" id="2320060at2"/>
<dbReference type="InterPro" id="IPR023130">
    <property type="entry name" value="Ta0600-like_sf"/>
</dbReference>
<comment type="caution">
    <text evidence="2">The sequence shown here is derived from an EMBL/GenBank/DDBJ whole genome shotgun (WGS) entry which is preliminary data.</text>
</comment>
<evidence type="ECO:0000256" key="1">
    <source>
        <dbReference type="ARBA" id="ARBA00023025"/>
    </source>
</evidence>
<dbReference type="GO" id="GO:0030153">
    <property type="term" value="P:bacteriocin immunity"/>
    <property type="evidence" value="ECO:0007669"/>
    <property type="project" value="UniProtKB-KW"/>
</dbReference>
<name>I7IZB5_9LACO</name>
<protein>
    <submittedName>
        <fullName evidence="2">Enterocin A Immunity superfamily</fullName>
    </submittedName>
</protein>
<dbReference type="AlphaFoldDB" id="I7IZB5"/>
<keyword evidence="3" id="KW-1185">Reference proteome</keyword>
<dbReference type="STRING" id="1423790.BN53_02550"/>
<evidence type="ECO:0000313" key="2">
    <source>
        <dbReference type="EMBL" id="CCI84982.1"/>
    </source>
</evidence>
<dbReference type="Gene3D" id="1.20.1440.50">
    <property type="entry name" value="Ta0600-like"/>
    <property type="match status" value="1"/>
</dbReference>
<dbReference type="Pfam" id="PF08951">
    <property type="entry name" value="EntA_Immun"/>
    <property type="match status" value="1"/>
</dbReference>
<evidence type="ECO:0000313" key="3">
    <source>
        <dbReference type="Proteomes" id="UP000009311"/>
    </source>
</evidence>
<dbReference type="RefSeq" id="WP_009559536.1">
    <property type="nucleotide sequence ID" value="NZ_AYZN01000016.1"/>
</dbReference>
<sequence length="91" mass="10120">MQDKEQELEKMLIRVKQEVSTDGDAAWLLEQAVSMIKSGSSLDKVIFTLNQNLNNYSLTHGFRLPAGLTELKIKLGEKPDKWSNTGVTGAI</sequence>
<dbReference type="eggNOG" id="ENOG5030AE4">
    <property type="taxonomic scope" value="Bacteria"/>
</dbReference>
<dbReference type="Proteomes" id="UP000009311">
    <property type="component" value="Unassembled WGS sequence"/>
</dbReference>
<dbReference type="SUPFAM" id="SSF109797">
    <property type="entry name" value="Bacteriocin immunity protein-like"/>
    <property type="match status" value="1"/>
</dbReference>
<accession>I7IZB5</accession>
<organism evidence="2 3">
    <name type="scientific">Lactobacillus pasteurii DSM 23907 = CRBIP 24.76</name>
    <dbReference type="NCBI Taxonomy" id="1423790"/>
    <lineage>
        <taxon>Bacteria</taxon>
        <taxon>Bacillati</taxon>
        <taxon>Bacillota</taxon>
        <taxon>Bacilli</taxon>
        <taxon>Lactobacillales</taxon>
        <taxon>Lactobacillaceae</taxon>
        <taxon>Lactobacillus</taxon>
    </lineage>
</organism>
<gene>
    <name evidence="2" type="ORF">BN53_02550</name>
</gene>
<dbReference type="InterPro" id="IPR015046">
    <property type="entry name" value="LciA_Immunity-like"/>
</dbReference>